<evidence type="ECO:0000256" key="5">
    <source>
        <dbReference type="ARBA" id="ARBA00022840"/>
    </source>
</evidence>
<keyword evidence="5 7" id="KW-0067">ATP-binding</keyword>
<dbReference type="SUPFAM" id="SSF52540">
    <property type="entry name" value="P-loop containing nucleoside triphosphate hydrolases"/>
    <property type="match status" value="1"/>
</dbReference>
<comment type="pathway">
    <text evidence="7">Metabolic intermediate biosynthesis; chorismate biosynthesis; chorismate from D-erythrose 4-phosphate and phosphoenolpyruvate: step 5/7.</text>
</comment>
<feature type="binding site" evidence="7">
    <location>
        <position position="35"/>
    </location>
    <ligand>
        <name>substrate</name>
    </ligand>
</feature>
<dbReference type="Proteomes" id="UP000441585">
    <property type="component" value="Unassembled WGS sequence"/>
</dbReference>
<evidence type="ECO:0000256" key="2">
    <source>
        <dbReference type="ARBA" id="ARBA00022679"/>
    </source>
</evidence>
<evidence type="ECO:0000256" key="7">
    <source>
        <dbReference type="HAMAP-Rule" id="MF_00109"/>
    </source>
</evidence>
<dbReference type="GO" id="GO:0009073">
    <property type="term" value="P:aromatic amino acid family biosynthetic process"/>
    <property type="evidence" value="ECO:0007669"/>
    <property type="project" value="UniProtKB-KW"/>
</dbReference>
<protein>
    <recommendedName>
        <fullName evidence="7">Shikimate kinase</fullName>
        <shortName evidence="7">SK</shortName>
        <ecNumber evidence="7">2.7.1.71</ecNumber>
    </recommendedName>
</protein>
<dbReference type="PANTHER" id="PTHR21087">
    <property type="entry name" value="SHIKIMATE KINASE"/>
    <property type="match status" value="1"/>
</dbReference>
<dbReference type="EC" id="2.7.1.71" evidence="7"/>
<dbReference type="PRINTS" id="PR01100">
    <property type="entry name" value="SHIKIMTKNASE"/>
</dbReference>
<gene>
    <name evidence="7" type="primary">aroK</name>
    <name evidence="8" type="ORF">GJU41_17025</name>
</gene>
<keyword evidence="7" id="KW-0460">Magnesium</keyword>
<keyword evidence="9" id="KW-1185">Reference proteome</keyword>
<comment type="similarity">
    <text evidence="7">Belongs to the shikimate kinase family.</text>
</comment>
<dbReference type="GO" id="GO:0005524">
    <property type="term" value="F:ATP binding"/>
    <property type="evidence" value="ECO:0007669"/>
    <property type="project" value="UniProtKB-UniRule"/>
</dbReference>
<dbReference type="GO" id="GO:0008652">
    <property type="term" value="P:amino acid biosynthetic process"/>
    <property type="evidence" value="ECO:0007669"/>
    <property type="project" value="UniProtKB-KW"/>
</dbReference>
<comment type="function">
    <text evidence="7">Catalyzes the specific phosphorylation of the 3-hydroxyl group of shikimic acid using ATP as a cosubstrate.</text>
</comment>
<organism evidence="8 9">
    <name type="scientific">Metabacillus idriensis</name>
    <dbReference type="NCBI Taxonomy" id="324768"/>
    <lineage>
        <taxon>Bacteria</taxon>
        <taxon>Bacillati</taxon>
        <taxon>Bacillota</taxon>
        <taxon>Bacilli</taxon>
        <taxon>Bacillales</taxon>
        <taxon>Bacillaceae</taxon>
        <taxon>Metabacillus</taxon>
    </lineage>
</organism>
<feature type="binding site" evidence="7">
    <location>
        <begin position="13"/>
        <end position="18"/>
    </location>
    <ligand>
        <name>ATP</name>
        <dbReference type="ChEBI" id="CHEBI:30616"/>
    </ligand>
</feature>
<evidence type="ECO:0000256" key="6">
    <source>
        <dbReference type="ARBA" id="ARBA00023141"/>
    </source>
</evidence>
<evidence type="ECO:0000256" key="3">
    <source>
        <dbReference type="ARBA" id="ARBA00022741"/>
    </source>
</evidence>
<dbReference type="EMBL" id="WKKF01000005">
    <property type="protein sequence ID" value="MRX55667.1"/>
    <property type="molecule type" value="Genomic_DNA"/>
</dbReference>
<dbReference type="Gene3D" id="3.40.50.300">
    <property type="entry name" value="P-loop containing nucleotide triphosphate hydrolases"/>
    <property type="match status" value="1"/>
</dbReference>
<feature type="binding site" evidence="7">
    <location>
        <position position="136"/>
    </location>
    <ligand>
        <name>substrate</name>
    </ligand>
</feature>
<feature type="binding site" evidence="7">
    <location>
        <position position="80"/>
    </location>
    <ligand>
        <name>substrate</name>
    </ligand>
</feature>
<reference evidence="8 9" key="1">
    <citation type="submission" date="2019-11" db="EMBL/GenBank/DDBJ databases">
        <title>Bacillus idriensis genome.</title>
        <authorList>
            <person name="Konopka E.N."/>
            <person name="Newman J.D."/>
        </authorList>
    </citation>
    <scope>NUCLEOTIDE SEQUENCE [LARGE SCALE GENOMIC DNA]</scope>
    <source>
        <strain evidence="8 9">DSM 19097</strain>
    </source>
</reference>
<evidence type="ECO:0000313" key="9">
    <source>
        <dbReference type="Proteomes" id="UP000441585"/>
    </source>
</evidence>
<feature type="binding site" evidence="7">
    <location>
        <position position="59"/>
    </location>
    <ligand>
        <name>substrate</name>
    </ligand>
</feature>
<dbReference type="PANTHER" id="PTHR21087:SF16">
    <property type="entry name" value="SHIKIMATE KINASE 1, CHLOROPLASTIC"/>
    <property type="match status" value="1"/>
</dbReference>
<proteinExistence type="inferred from homology"/>
<dbReference type="GO" id="GO:0000287">
    <property type="term" value="F:magnesium ion binding"/>
    <property type="evidence" value="ECO:0007669"/>
    <property type="project" value="UniProtKB-UniRule"/>
</dbReference>
<keyword evidence="7" id="KW-0963">Cytoplasm</keyword>
<name>A0A6I2MES6_9BACI</name>
<dbReference type="InterPro" id="IPR000623">
    <property type="entry name" value="Shikimate_kinase/TSH1"/>
</dbReference>
<comment type="cofactor">
    <cofactor evidence="7">
        <name>Mg(2+)</name>
        <dbReference type="ChEBI" id="CHEBI:18420"/>
    </cofactor>
    <text evidence="7">Binds 1 Mg(2+) ion per subunit.</text>
</comment>
<keyword evidence="2 7" id="KW-0808">Transferase</keyword>
<comment type="caution">
    <text evidence="8">The sequence shown here is derived from an EMBL/GenBank/DDBJ whole genome shotgun (WGS) entry which is preliminary data.</text>
</comment>
<keyword evidence="3 7" id="KW-0547">Nucleotide-binding</keyword>
<feature type="binding site" evidence="7">
    <location>
        <position position="17"/>
    </location>
    <ligand>
        <name>Mg(2+)</name>
        <dbReference type="ChEBI" id="CHEBI:18420"/>
    </ligand>
</feature>
<sequence length="174" mass="19973">MFVKAIFLTGFMGTGKTTIGKALAERLKVPVYDMDEFIAEMTGKEVKTIFKEQGEEFFRDLETKSIRKLPLEDVVITTGGGLPVRTENRKYMMENGIVVFLHTDLDVIFERLKEDENRPLALHASKEDLTELYLSRKTAYEDCSFMIKTTGKSINEVTEEMIERLERQDTGNTE</sequence>
<comment type="subcellular location">
    <subcellularLocation>
        <location evidence="7">Cytoplasm</location>
    </subcellularLocation>
</comment>
<dbReference type="AlphaFoldDB" id="A0A6I2MES6"/>
<keyword evidence="1 7" id="KW-0028">Amino-acid biosynthesis</keyword>
<keyword evidence="6 7" id="KW-0057">Aromatic amino acid biosynthesis</keyword>
<dbReference type="InterPro" id="IPR031322">
    <property type="entry name" value="Shikimate/glucono_kinase"/>
</dbReference>
<dbReference type="GO" id="GO:0009423">
    <property type="term" value="P:chorismate biosynthetic process"/>
    <property type="evidence" value="ECO:0007669"/>
    <property type="project" value="UniProtKB-UniRule"/>
</dbReference>
<dbReference type="UniPathway" id="UPA00053">
    <property type="reaction ID" value="UER00088"/>
</dbReference>
<comment type="caution">
    <text evidence="7">Lacks conserved residue(s) required for the propagation of feature annotation.</text>
</comment>
<comment type="subunit">
    <text evidence="7">Monomer.</text>
</comment>
<keyword evidence="7" id="KW-0479">Metal-binding</keyword>
<evidence type="ECO:0000313" key="8">
    <source>
        <dbReference type="EMBL" id="MRX55667.1"/>
    </source>
</evidence>
<keyword evidence="4 7" id="KW-0418">Kinase</keyword>
<dbReference type="GO" id="GO:0004765">
    <property type="term" value="F:shikimate kinase activity"/>
    <property type="evidence" value="ECO:0007669"/>
    <property type="project" value="UniProtKB-UniRule"/>
</dbReference>
<dbReference type="Pfam" id="PF01202">
    <property type="entry name" value="SKI"/>
    <property type="match status" value="1"/>
</dbReference>
<comment type="catalytic activity">
    <reaction evidence="7">
        <text>shikimate + ATP = 3-phosphoshikimate + ADP + H(+)</text>
        <dbReference type="Rhea" id="RHEA:13121"/>
        <dbReference type="ChEBI" id="CHEBI:15378"/>
        <dbReference type="ChEBI" id="CHEBI:30616"/>
        <dbReference type="ChEBI" id="CHEBI:36208"/>
        <dbReference type="ChEBI" id="CHEBI:145989"/>
        <dbReference type="ChEBI" id="CHEBI:456216"/>
        <dbReference type="EC" id="2.7.1.71"/>
    </reaction>
</comment>
<evidence type="ECO:0000256" key="1">
    <source>
        <dbReference type="ARBA" id="ARBA00022605"/>
    </source>
</evidence>
<feature type="binding site" evidence="7">
    <location>
        <position position="118"/>
    </location>
    <ligand>
        <name>ATP</name>
        <dbReference type="ChEBI" id="CHEBI:30616"/>
    </ligand>
</feature>
<dbReference type="HAMAP" id="MF_00109">
    <property type="entry name" value="Shikimate_kinase"/>
    <property type="match status" value="1"/>
</dbReference>
<dbReference type="CDD" id="cd00464">
    <property type="entry name" value="SK"/>
    <property type="match status" value="1"/>
</dbReference>
<dbReference type="InterPro" id="IPR027417">
    <property type="entry name" value="P-loop_NTPase"/>
</dbReference>
<dbReference type="GO" id="GO:0005829">
    <property type="term" value="C:cytosol"/>
    <property type="evidence" value="ECO:0007669"/>
    <property type="project" value="TreeGrafter"/>
</dbReference>
<accession>A0A6I2MES6</accession>
<evidence type="ECO:0000256" key="4">
    <source>
        <dbReference type="ARBA" id="ARBA00022777"/>
    </source>
</evidence>